<accession>A4FZM6</accession>
<protein>
    <recommendedName>
        <fullName evidence="3">Methanogenesis marker protein 5</fullName>
    </recommendedName>
</protein>
<dbReference type="HOGENOM" id="CLU_1567127_0_0_2"/>
<evidence type="ECO:0000313" key="2">
    <source>
        <dbReference type="Proteomes" id="UP000000253"/>
    </source>
</evidence>
<reference evidence="1 2" key="1">
    <citation type="submission" date="2007-03" db="EMBL/GenBank/DDBJ databases">
        <title>Complete sequence of chromosome of Methanococcus maripaludis C5.</title>
        <authorList>
            <consortium name="US DOE Joint Genome Institute"/>
            <person name="Copeland A."/>
            <person name="Lucas S."/>
            <person name="Lapidus A."/>
            <person name="Barry K."/>
            <person name="Glavina del Rio T."/>
            <person name="Dalin E."/>
            <person name="Tice H."/>
            <person name="Pitluck S."/>
            <person name="Chertkov O."/>
            <person name="Brettin T."/>
            <person name="Bruce D."/>
            <person name="Han C."/>
            <person name="Detter J.C."/>
            <person name="Schmutz J."/>
            <person name="Larimer F."/>
            <person name="Land M."/>
            <person name="Hauser L."/>
            <person name="Kyrpides N."/>
            <person name="Mikhailova N."/>
            <person name="Sieprawska-Lupa M."/>
            <person name="Whitman W.B."/>
            <person name="Richardson P."/>
        </authorList>
    </citation>
    <scope>NUCLEOTIDE SEQUENCE [LARGE SCALE GENOMIC DNA]</scope>
    <source>
        <strain evidence="2">C5 / ATCC BAA-1333</strain>
    </source>
</reference>
<dbReference type="NCBIfam" id="TIGR03271">
    <property type="entry name" value="methan_mark_5"/>
    <property type="match status" value="1"/>
</dbReference>
<dbReference type="AlphaFoldDB" id="A4FZM6"/>
<dbReference type="Pfam" id="PF09885">
    <property type="entry name" value="DUF2112"/>
    <property type="match status" value="1"/>
</dbReference>
<dbReference type="InterPro" id="IPR012356">
    <property type="entry name" value="Methan_mark_5"/>
</dbReference>
<gene>
    <name evidence="1" type="ordered locus">MmarC5_1362</name>
</gene>
<dbReference type="STRING" id="402880.MmarC5_1362"/>
<name>A4FZM6_METM5</name>
<dbReference type="GeneID" id="4928684"/>
<dbReference type="PIRSF" id="PIRSF018781">
    <property type="entry name" value="UCP018781"/>
    <property type="match status" value="1"/>
</dbReference>
<evidence type="ECO:0000313" key="1">
    <source>
        <dbReference type="EMBL" id="ABO35660.1"/>
    </source>
</evidence>
<dbReference type="KEGG" id="mmq:MmarC5_1362"/>
<dbReference type="EMBL" id="CP000609">
    <property type="protein sequence ID" value="ABO35660.1"/>
    <property type="molecule type" value="Genomic_DNA"/>
</dbReference>
<dbReference type="OrthoDB" id="52584at2157"/>
<organism evidence="1 2">
    <name type="scientific">Methanococcus maripaludis (strain C5 / ATCC BAA-1333)</name>
    <dbReference type="NCBI Taxonomy" id="402880"/>
    <lineage>
        <taxon>Archaea</taxon>
        <taxon>Methanobacteriati</taxon>
        <taxon>Methanobacteriota</taxon>
        <taxon>Methanomada group</taxon>
        <taxon>Methanococci</taxon>
        <taxon>Methanococcales</taxon>
        <taxon>Methanococcaceae</taxon>
        <taxon>Methanococcus</taxon>
    </lineage>
</organism>
<dbReference type="RefSeq" id="WP_011869111.1">
    <property type="nucleotide sequence ID" value="NC_009135.1"/>
</dbReference>
<evidence type="ECO:0008006" key="3">
    <source>
        <dbReference type="Google" id="ProtNLM"/>
    </source>
</evidence>
<proteinExistence type="predicted"/>
<dbReference type="Proteomes" id="UP000000253">
    <property type="component" value="Chromosome"/>
</dbReference>
<dbReference type="eggNOG" id="arCOG04903">
    <property type="taxonomic scope" value="Archaea"/>
</dbReference>
<sequence>MKKVFIFPPNSLILADLVERFGHKPLMINNAIGDRVRDLEIDTPPLNITDEDPKKGLKYAAIEVPSGVRGRMSLIGPLIDEAEAAIVMIHAPIGFGCVGCERTNELTKYLIRRKEMPVLNVEYPENDEDAKIVVKKIALFLESLENKIEG</sequence>